<organism evidence="1 2">
    <name type="scientific">Bauhinia variegata</name>
    <name type="common">Purple orchid tree</name>
    <name type="synonym">Phanera variegata</name>
    <dbReference type="NCBI Taxonomy" id="167791"/>
    <lineage>
        <taxon>Eukaryota</taxon>
        <taxon>Viridiplantae</taxon>
        <taxon>Streptophyta</taxon>
        <taxon>Embryophyta</taxon>
        <taxon>Tracheophyta</taxon>
        <taxon>Spermatophyta</taxon>
        <taxon>Magnoliopsida</taxon>
        <taxon>eudicotyledons</taxon>
        <taxon>Gunneridae</taxon>
        <taxon>Pentapetalae</taxon>
        <taxon>rosids</taxon>
        <taxon>fabids</taxon>
        <taxon>Fabales</taxon>
        <taxon>Fabaceae</taxon>
        <taxon>Cercidoideae</taxon>
        <taxon>Cercideae</taxon>
        <taxon>Bauhiniinae</taxon>
        <taxon>Bauhinia</taxon>
    </lineage>
</organism>
<comment type="caution">
    <text evidence="1">The sequence shown here is derived from an EMBL/GenBank/DDBJ whole genome shotgun (WGS) entry which is preliminary data.</text>
</comment>
<sequence length="463" mass="51784">MKPIPLFCSSYHNMNEKLKVAALEGITDWLYAEIEVDPYVLDGIDEIPFVETPLHQAASSGRIGFATEIMRLKPSFCWKLNQQGESPMHLALQNRHYKMVSRFVDINKDLVRVKGKDGITPLHMVSKAGEIGLLAEFLLACPESIRDVTIQSETALHVAVKSGQFHVLDFLVRWLQYNCDRDAGDLQKSTLNWKDDDGNAILHILVGLNDPDLEIVKLLLRCKIDLNAKNYDQSTALDIVENRNLQHLHENIRDILISAGGVRGASVSSPTLEESLPAKITMLEDLAIKVIRNASNIRNENRNALLAVAVLVGTITCQASLSPPGGVFQVGSQEGSLIHNSTQSASKTYAGKSVMDVVSFCFFWAINTVALLVSIFTISILLPSGRLSGLMMTPVLYFGFVYFMSMSIISPNSEMKWTNDIMIWSISALVNLLYVVSKVSLTRLRRYRKNWEIKSRFPEGNRW</sequence>
<evidence type="ECO:0000313" key="1">
    <source>
        <dbReference type="EMBL" id="KAI4306337.1"/>
    </source>
</evidence>
<protein>
    <submittedName>
        <fullName evidence="1">Uncharacterized protein</fullName>
    </submittedName>
</protein>
<keyword evidence="2" id="KW-1185">Reference proteome</keyword>
<evidence type="ECO:0000313" key="2">
    <source>
        <dbReference type="Proteomes" id="UP000828941"/>
    </source>
</evidence>
<gene>
    <name evidence="1" type="ORF">L6164_029624</name>
</gene>
<reference evidence="1 2" key="1">
    <citation type="journal article" date="2022" name="DNA Res.">
        <title>Chromosomal-level genome assembly of the orchid tree Bauhinia variegata (Leguminosae; Cercidoideae) supports the allotetraploid origin hypothesis of Bauhinia.</title>
        <authorList>
            <person name="Zhong Y."/>
            <person name="Chen Y."/>
            <person name="Zheng D."/>
            <person name="Pang J."/>
            <person name="Liu Y."/>
            <person name="Luo S."/>
            <person name="Meng S."/>
            <person name="Qian L."/>
            <person name="Wei D."/>
            <person name="Dai S."/>
            <person name="Zhou R."/>
        </authorList>
    </citation>
    <scope>NUCLEOTIDE SEQUENCE [LARGE SCALE GENOMIC DNA]</scope>
    <source>
        <strain evidence="1">BV-YZ2020</strain>
    </source>
</reference>
<name>A0ACB9LA61_BAUVA</name>
<dbReference type="Proteomes" id="UP000828941">
    <property type="component" value="Chromosome 12"/>
</dbReference>
<proteinExistence type="predicted"/>
<accession>A0ACB9LA61</accession>
<dbReference type="EMBL" id="CM039437">
    <property type="protein sequence ID" value="KAI4306337.1"/>
    <property type="molecule type" value="Genomic_DNA"/>
</dbReference>